<dbReference type="Proteomes" id="UP001642484">
    <property type="component" value="Unassembled WGS sequence"/>
</dbReference>
<reference evidence="2 3" key="1">
    <citation type="submission" date="2024-02" db="EMBL/GenBank/DDBJ databases">
        <authorList>
            <person name="Chen Y."/>
            <person name="Shah S."/>
            <person name="Dougan E. K."/>
            <person name="Thang M."/>
            <person name="Chan C."/>
        </authorList>
    </citation>
    <scope>NUCLEOTIDE SEQUENCE [LARGE SCALE GENOMIC DNA]</scope>
</reference>
<protein>
    <submittedName>
        <fullName evidence="2">Uncharacterized protein</fullName>
    </submittedName>
</protein>
<gene>
    <name evidence="2" type="ORF">CCMP2556_LOCUS22301</name>
</gene>
<feature type="non-terminal residue" evidence="2">
    <location>
        <position position="1"/>
    </location>
</feature>
<keyword evidence="3" id="KW-1185">Reference proteome</keyword>
<sequence length="154" mass="17663">NSSTSIPRAPAGSLLNMMLHMTPQKYVTPARYVWLETGERQRSGLPRRIERASMPVRACPRTELLTLRQEVQRMHREAEEVADLKAQVETLKADLRNVLDKNRQMTDLMEQQKCAEDGREQAAQARRSQLACARQLFRAMLDGRRESLQNSCAL</sequence>
<keyword evidence="1" id="KW-0175">Coiled coil</keyword>
<name>A0ABP0LSW7_9DINO</name>
<evidence type="ECO:0000313" key="2">
    <source>
        <dbReference type="EMBL" id="CAK9041672.1"/>
    </source>
</evidence>
<feature type="coiled-coil region" evidence="1">
    <location>
        <begin position="64"/>
        <end position="108"/>
    </location>
</feature>
<evidence type="ECO:0000313" key="3">
    <source>
        <dbReference type="Proteomes" id="UP001642484"/>
    </source>
</evidence>
<proteinExistence type="predicted"/>
<organism evidence="2 3">
    <name type="scientific">Durusdinium trenchii</name>
    <dbReference type="NCBI Taxonomy" id="1381693"/>
    <lineage>
        <taxon>Eukaryota</taxon>
        <taxon>Sar</taxon>
        <taxon>Alveolata</taxon>
        <taxon>Dinophyceae</taxon>
        <taxon>Suessiales</taxon>
        <taxon>Symbiodiniaceae</taxon>
        <taxon>Durusdinium</taxon>
    </lineage>
</organism>
<accession>A0ABP0LSW7</accession>
<dbReference type="EMBL" id="CAXAMN010013769">
    <property type="protein sequence ID" value="CAK9041672.1"/>
    <property type="molecule type" value="Genomic_DNA"/>
</dbReference>
<evidence type="ECO:0000256" key="1">
    <source>
        <dbReference type="SAM" id="Coils"/>
    </source>
</evidence>
<comment type="caution">
    <text evidence="2">The sequence shown here is derived from an EMBL/GenBank/DDBJ whole genome shotgun (WGS) entry which is preliminary data.</text>
</comment>